<evidence type="ECO:0000256" key="9">
    <source>
        <dbReference type="PIRSR" id="PIRSR001399-1"/>
    </source>
</evidence>
<dbReference type="PROSITE" id="PS01029">
    <property type="entry name" value="DEHYDROQUINASE_II"/>
    <property type="match status" value="1"/>
</dbReference>
<feature type="active site" description="Proton acceptor" evidence="8 9">
    <location>
        <position position="22"/>
    </location>
</feature>
<evidence type="ECO:0000256" key="10">
    <source>
        <dbReference type="PIRSR" id="PIRSR001399-2"/>
    </source>
</evidence>
<evidence type="ECO:0000256" key="2">
    <source>
        <dbReference type="ARBA" id="ARBA00003924"/>
    </source>
</evidence>
<dbReference type="SUPFAM" id="SSF52304">
    <property type="entry name" value="Type II 3-dehydroquinate dehydratase"/>
    <property type="match status" value="1"/>
</dbReference>
<dbReference type="EC" id="4.2.1.10" evidence="6 8"/>
<evidence type="ECO:0000256" key="11">
    <source>
        <dbReference type="PIRSR" id="PIRSR001399-3"/>
    </source>
</evidence>
<evidence type="ECO:0000256" key="3">
    <source>
        <dbReference type="ARBA" id="ARBA00004902"/>
    </source>
</evidence>
<dbReference type="GO" id="GO:0019631">
    <property type="term" value="P:quinate catabolic process"/>
    <property type="evidence" value="ECO:0007669"/>
    <property type="project" value="TreeGrafter"/>
</dbReference>
<feature type="binding site" evidence="8 10">
    <location>
        <position position="109"/>
    </location>
    <ligand>
        <name>substrate</name>
    </ligand>
</feature>
<evidence type="ECO:0000313" key="12">
    <source>
        <dbReference type="EMBL" id="HER97048.1"/>
    </source>
</evidence>
<feature type="binding site" evidence="8 10">
    <location>
        <begin position="99"/>
        <end position="100"/>
    </location>
    <ligand>
        <name>substrate</name>
    </ligand>
</feature>
<dbReference type="NCBIfam" id="NF003806">
    <property type="entry name" value="PRK05395.1-3"/>
    <property type="match status" value="1"/>
</dbReference>
<comment type="pathway">
    <text evidence="3 8">Metabolic intermediate biosynthesis; chorismate biosynthesis; chorismate from D-erythrose 4-phosphate and phosphoenolpyruvate: step 3/7.</text>
</comment>
<dbReference type="AlphaFoldDB" id="A0A7V2B2F7"/>
<feature type="binding site" evidence="8 10">
    <location>
        <position position="85"/>
    </location>
    <ligand>
        <name>substrate</name>
    </ligand>
</feature>
<dbReference type="NCBIfam" id="NF003807">
    <property type="entry name" value="PRK05395.1-4"/>
    <property type="match status" value="1"/>
</dbReference>
<comment type="caution">
    <text evidence="12">The sequence shown here is derived from an EMBL/GenBank/DDBJ whole genome shotgun (WGS) entry which is preliminary data.</text>
</comment>
<comment type="function">
    <text evidence="2 8">Catalyzes a trans-dehydration via an enolate intermediate.</text>
</comment>
<evidence type="ECO:0000256" key="1">
    <source>
        <dbReference type="ARBA" id="ARBA00001864"/>
    </source>
</evidence>
<dbReference type="NCBIfam" id="TIGR01088">
    <property type="entry name" value="aroQ"/>
    <property type="match status" value="1"/>
</dbReference>
<dbReference type="InterPro" id="IPR018509">
    <property type="entry name" value="DHquinase_II_CS"/>
</dbReference>
<dbReference type="GO" id="GO:0003855">
    <property type="term" value="F:3-dehydroquinate dehydratase activity"/>
    <property type="evidence" value="ECO:0007669"/>
    <property type="project" value="UniProtKB-UniRule"/>
</dbReference>
<keyword evidence="8" id="KW-0028">Amino-acid biosynthesis</keyword>
<name>A0A7V2B2F7_RHOMR</name>
<organism evidence="12">
    <name type="scientific">Rhodothermus marinus</name>
    <name type="common">Rhodothermus obamensis</name>
    <dbReference type="NCBI Taxonomy" id="29549"/>
    <lineage>
        <taxon>Bacteria</taxon>
        <taxon>Pseudomonadati</taxon>
        <taxon>Rhodothermota</taxon>
        <taxon>Rhodothermia</taxon>
        <taxon>Rhodothermales</taxon>
        <taxon>Rhodothermaceae</taxon>
        <taxon>Rhodothermus</taxon>
    </lineage>
</organism>
<dbReference type="HAMAP" id="MF_00169">
    <property type="entry name" value="AroQ"/>
    <property type="match status" value="1"/>
</dbReference>
<dbReference type="PANTHER" id="PTHR21272:SF3">
    <property type="entry name" value="CATABOLIC 3-DEHYDROQUINASE"/>
    <property type="match status" value="1"/>
</dbReference>
<comment type="similarity">
    <text evidence="4 8">Belongs to the type-II 3-dehydroquinase family.</text>
</comment>
<evidence type="ECO:0000256" key="6">
    <source>
        <dbReference type="ARBA" id="ARBA00012060"/>
    </source>
</evidence>
<protein>
    <recommendedName>
        <fullName evidence="6 8">3-dehydroquinate dehydratase</fullName>
        <shortName evidence="8">3-dehydroquinase</shortName>
        <ecNumber evidence="6 8">4.2.1.10</ecNumber>
    </recommendedName>
    <alternativeName>
        <fullName evidence="8">Type II DHQase</fullName>
    </alternativeName>
</protein>
<evidence type="ECO:0000256" key="5">
    <source>
        <dbReference type="ARBA" id="ARBA00011193"/>
    </source>
</evidence>
<accession>A0A7V2B2F7</accession>
<comment type="subunit">
    <text evidence="5 8">Homododecamer.</text>
</comment>
<comment type="catalytic activity">
    <reaction evidence="1 8">
        <text>3-dehydroquinate = 3-dehydroshikimate + H2O</text>
        <dbReference type="Rhea" id="RHEA:21096"/>
        <dbReference type="ChEBI" id="CHEBI:15377"/>
        <dbReference type="ChEBI" id="CHEBI:16630"/>
        <dbReference type="ChEBI" id="CHEBI:32364"/>
        <dbReference type="EC" id="4.2.1.10"/>
    </reaction>
</comment>
<reference evidence="12" key="1">
    <citation type="journal article" date="2020" name="mSystems">
        <title>Genome- and Community-Level Interaction Insights into Carbon Utilization and Element Cycling Functions of Hydrothermarchaeota in Hydrothermal Sediment.</title>
        <authorList>
            <person name="Zhou Z."/>
            <person name="Liu Y."/>
            <person name="Xu W."/>
            <person name="Pan J."/>
            <person name="Luo Z.H."/>
            <person name="Li M."/>
        </authorList>
    </citation>
    <scope>NUCLEOTIDE SEQUENCE [LARGE SCALE GENOMIC DNA]</scope>
    <source>
        <strain evidence="12">SpSt-143</strain>
    </source>
</reference>
<dbReference type="GO" id="GO:0009423">
    <property type="term" value="P:chorismate biosynthetic process"/>
    <property type="evidence" value="ECO:0007669"/>
    <property type="project" value="UniProtKB-UniRule"/>
</dbReference>
<proteinExistence type="inferred from homology"/>
<feature type="active site" description="Proton donor" evidence="8 9">
    <location>
        <position position="98"/>
    </location>
</feature>
<dbReference type="EMBL" id="DSGB01000006">
    <property type="protein sequence ID" value="HER97048.1"/>
    <property type="molecule type" value="Genomic_DNA"/>
</dbReference>
<gene>
    <name evidence="8 12" type="primary">aroQ</name>
    <name evidence="12" type="ORF">ENO59_11180</name>
</gene>
<feature type="binding site" evidence="8 10">
    <location>
        <position position="72"/>
    </location>
    <ligand>
        <name>substrate</name>
    </ligand>
</feature>
<dbReference type="UniPathway" id="UPA00053">
    <property type="reaction ID" value="UER00086"/>
</dbReference>
<dbReference type="InterPro" id="IPR036441">
    <property type="entry name" value="DHquinase_II_sf"/>
</dbReference>
<dbReference type="InterPro" id="IPR001874">
    <property type="entry name" value="DHquinase_II"/>
</dbReference>
<dbReference type="Gene3D" id="3.40.50.9100">
    <property type="entry name" value="Dehydroquinase, class II"/>
    <property type="match status" value="1"/>
</dbReference>
<dbReference type="CDD" id="cd00466">
    <property type="entry name" value="DHQase_II"/>
    <property type="match status" value="1"/>
</dbReference>
<dbReference type="GO" id="GO:0008652">
    <property type="term" value="P:amino acid biosynthetic process"/>
    <property type="evidence" value="ECO:0007669"/>
    <property type="project" value="UniProtKB-KW"/>
</dbReference>
<dbReference type="PIRSF" id="PIRSF001399">
    <property type="entry name" value="DHquinase_II"/>
    <property type="match status" value="1"/>
</dbReference>
<evidence type="ECO:0000256" key="4">
    <source>
        <dbReference type="ARBA" id="ARBA00011037"/>
    </source>
</evidence>
<keyword evidence="8" id="KW-0057">Aromatic amino acid biosynthesis</keyword>
<feature type="site" description="Transition state stabilizer" evidence="8 11">
    <location>
        <position position="17"/>
    </location>
</feature>
<dbReference type="NCBIfam" id="NF003805">
    <property type="entry name" value="PRK05395.1-2"/>
    <property type="match status" value="1"/>
</dbReference>
<evidence type="ECO:0000256" key="8">
    <source>
        <dbReference type="HAMAP-Rule" id="MF_00169"/>
    </source>
</evidence>
<feature type="binding site" evidence="8 10">
    <location>
        <position position="78"/>
    </location>
    <ligand>
        <name>substrate</name>
    </ligand>
</feature>
<dbReference type="GO" id="GO:0009073">
    <property type="term" value="P:aromatic amino acid family biosynthetic process"/>
    <property type="evidence" value="ECO:0007669"/>
    <property type="project" value="UniProtKB-KW"/>
</dbReference>
<dbReference type="Pfam" id="PF01220">
    <property type="entry name" value="DHquinase_II"/>
    <property type="match status" value="1"/>
</dbReference>
<sequence length="147" mass="16276">MKILVLNGPNLNLLGKREPAIYGRTSLKDLEKMLREAFPDITLEFIQSNHEGALIDQLHRAEAEHFDGVVFNPGGYTHTSVALRDAIAAISVPVVEVHLSNLHAREDFRQHSLTAAVCEGQIVGLGATGYRLAILYLVERARQTVKH</sequence>
<keyword evidence="7 8" id="KW-0456">Lyase</keyword>
<evidence type="ECO:0000256" key="7">
    <source>
        <dbReference type="ARBA" id="ARBA00023239"/>
    </source>
</evidence>
<dbReference type="PANTHER" id="PTHR21272">
    <property type="entry name" value="CATABOLIC 3-DEHYDROQUINASE"/>
    <property type="match status" value="1"/>
</dbReference>